<evidence type="ECO:0000256" key="5">
    <source>
        <dbReference type="SAM" id="Phobius"/>
    </source>
</evidence>
<feature type="transmembrane region" description="Helical" evidence="5">
    <location>
        <begin position="437"/>
        <end position="453"/>
    </location>
</feature>
<evidence type="ECO:0000256" key="4">
    <source>
        <dbReference type="ARBA" id="ARBA00023136"/>
    </source>
</evidence>
<evidence type="ECO:0000313" key="7">
    <source>
        <dbReference type="EMBL" id="HIQ71531.1"/>
    </source>
</evidence>
<dbReference type="InterPro" id="IPR051533">
    <property type="entry name" value="WaaL-like"/>
</dbReference>
<evidence type="ECO:0000256" key="1">
    <source>
        <dbReference type="ARBA" id="ARBA00004141"/>
    </source>
</evidence>
<dbReference type="AlphaFoldDB" id="A0A9D0Z975"/>
<dbReference type="GO" id="GO:0016020">
    <property type="term" value="C:membrane"/>
    <property type="evidence" value="ECO:0007669"/>
    <property type="project" value="UniProtKB-SubCell"/>
</dbReference>
<gene>
    <name evidence="7" type="ORF">IAB73_04895</name>
</gene>
<dbReference type="PANTHER" id="PTHR37422">
    <property type="entry name" value="TEICHURONIC ACID BIOSYNTHESIS PROTEIN TUAE"/>
    <property type="match status" value="1"/>
</dbReference>
<evidence type="ECO:0000259" key="6">
    <source>
        <dbReference type="Pfam" id="PF04932"/>
    </source>
</evidence>
<feature type="transmembrane region" description="Helical" evidence="5">
    <location>
        <begin position="45"/>
        <end position="64"/>
    </location>
</feature>
<proteinExistence type="predicted"/>
<accession>A0A9D0Z975</accession>
<keyword evidence="3 5" id="KW-1133">Transmembrane helix</keyword>
<evidence type="ECO:0000256" key="2">
    <source>
        <dbReference type="ARBA" id="ARBA00022692"/>
    </source>
</evidence>
<reference evidence="7" key="1">
    <citation type="submission" date="2020-10" db="EMBL/GenBank/DDBJ databases">
        <authorList>
            <person name="Gilroy R."/>
        </authorList>
    </citation>
    <scope>NUCLEOTIDE SEQUENCE</scope>
    <source>
        <strain evidence="7">ChiSxjej2B14-6234</strain>
    </source>
</reference>
<dbReference type="GO" id="GO:0016874">
    <property type="term" value="F:ligase activity"/>
    <property type="evidence" value="ECO:0007669"/>
    <property type="project" value="UniProtKB-KW"/>
</dbReference>
<name>A0A9D0Z975_9FIRM</name>
<feature type="transmembrane region" description="Helical" evidence="5">
    <location>
        <begin position="203"/>
        <end position="220"/>
    </location>
</feature>
<protein>
    <submittedName>
        <fullName evidence="7">O-antigen ligase family protein</fullName>
    </submittedName>
</protein>
<organism evidence="7 8">
    <name type="scientific">Candidatus Onthenecus intestinigallinarum</name>
    <dbReference type="NCBI Taxonomy" id="2840875"/>
    <lineage>
        <taxon>Bacteria</taxon>
        <taxon>Bacillati</taxon>
        <taxon>Bacillota</taxon>
        <taxon>Clostridia</taxon>
        <taxon>Eubacteriales</taxon>
        <taxon>Candidatus Onthenecus</taxon>
    </lineage>
</organism>
<keyword evidence="7" id="KW-0436">Ligase</keyword>
<feature type="domain" description="O-antigen ligase-related" evidence="6">
    <location>
        <begin position="210"/>
        <end position="388"/>
    </location>
</feature>
<evidence type="ECO:0000313" key="8">
    <source>
        <dbReference type="Proteomes" id="UP000886887"/>
    </source>
</evidence>
<feature type="transmembrane region" description="Helical" evidence="5">
    <location>
        <begin position="413"/>
        <end position="431"/>
    </location>
</feature>
<feature type="transmembrane region" description="Helical" evidence="5">
    <location>
        <begin position="12"/>
        <end position="33"/>
    </location>
</feature>
<dbReference type="PANTHER" id="PTHR37422:SF13">
    <property type="entry name" value="LIPOPOLYSACCHARIDE BIOSYNTHESIS PROTEIN PA4999-RELATED"/>
    <property type="match status" value="1"/>
</dbReference>
<feature type="transmembrane region" description="Helical" evidence="5">
    <location>
        <begin position="371"/>
        <end position="393"/>
    </location>
</feature>
<keyword evidence="2 5" id="KW-0812">Transmembrane</keyword>
<reference evidence="7" key="2">
    <citation type="journal article" date="2021" name="PeerJ">
        <title>Extensive microbial diversity within the chicken gut microbiome revealed by metagenomics and culture.</title>
        <authorList>
            <person name="Gilroy R."/>
            <person name="Ravi A."/>
            <person name="Getino M."/>
            <person name="Pursley I."/>
            <person name="Horton D.L."/>
            <person name="Alikhan N.F."/>
            <person name="Baker D."/>
            <person name="Gharbi K."/>
            <person name="Hall N."/>
            <person name="Watson M."/>
            <person name="Adriaenssens E.M."/>
            <person name="Foster-Nyarko E."/>
            <person name="Jarju S."/>
            <person name="Secka A."/>
            <person name="Antonio M."/>
            <person name="Oren A."/>
            <person name="Chaudhuri R.R."/>
            <person name="La Ragione R."/>
            <person name="Hildebrand F."/>
            <person name="Pallen M.J."/>
        </authorList>
    </citation>
    <scope>NUCLEOTIDE SEQUENCE</scope>
    <source>
        <strain evidence="7">ChiSxjej2B14-6234</strain>
    </source>
</reference>
<feature type="transmembrane region" description="Helical" evidence="5">
    <location>
        <begin position="226"/>
        <end position="242"/>
    </location>
</feature>
<feature type="transmembrane region" description="Helical" evidence="5">
    <location>
        <begin position="100"/>
        <end position="116"/>
    </location>
</feature>
<feature type="transmembrane region" description="Helical" evidence="5">
    <location>
        <begin position="173"/>
        <end position="196"/>
    </location>
</feature>
<dbReference type="Proteomes" id="UP000886887">
    <property type="component" value="Unassembled WGS sequence"/>
</dbReference>
<feature type="transmembrane region" description="Helical" evidence="5">
    <location>
        <begin position="73"/>
        <end position="94"/>
    </location>
</feature>
<comment type="caution">
    <text evidence="7">The sequence shown here is derived from an EMBL/GenBank/DDBJ whole genome shotgun (WGS) entry which is preliminary data.</text>
</comment>
<feature type="transmembrane region" description="Helical" evidence="5">
    <location>
        <begin position="128"/>
        <end position="153"/>
    </location>
</feature>
<dbReference type="InterPro" id="IPR007016">
    <property type="entry name" value="O-antigen_ligase-rel_domated"/>
</dbReference>
<sequence>MNRWKDAGALGAKALRALTGRTAFCVAFLLLWFAQRVEPERIGQVLTYILFPWAAALAFPMLTLRDTPRRRGYGFLIALFAWYLVCCLYNRQYSFYINEAFWYQLLIACFVFYPQGERNWTLRRMQVVLYPFMAGFFLLGAVGLWLATHGIWIPGENGQSIGLEVWSGYRLDLLCQTNVMGALAAMSGMFSAFFFLHSGRVGRLLNALNIAMTVLLMAMSQSRTTAIAWSCCMALLAGRGAYEALRNRRPSGHAAARFVCAALAGVLALGAGLYGLRALCSGALSLMERPNVALAEAIESPAQEEQEEGLESRAYDSMDNLENREKLWLGTLRMFADRPDTLLFGVTRKGLWENVGAYEPLMYTHTHLHNAYLQTAAAGGLPSLLLLLAFGVVVARRAWPMLFGRGGMRGSPILSLTIVLVLICCLMESYVGFTEDLINVLFFYACGCVMAVADRRA</sequence>
<comment type="subcellular location">
    <subcellularLocation>
        <location evidence="1">Membrane</location>
        <topology evidence="1">Multi-pass membrane protein</topology>
    </subcellularLocation>
</comment>
<evidence type="ECO:0000256" key="3">
    <source>
        <dbReference type="ARBA" id="ARBA00022989"/>
    </source>
</evidence>
<dbReference type="Pfam" id="PF04932">
    <property type="entry name" value="Wzy_C"/>
    <property type="match status" value="1"/>
</dbReference>
<keyword evidence="4 5" id="KW-0472">Membrane</keyword>
<dbReference type="EMBL" id="DVFJ01000013">
    <property type="protein sequence ID" value="HIQ71531.1"/>
    <property type="molecule type" value="Genomic_DNA"/>
</dbReference>
<feature type="transmembrane region" description="Helical" evidence="5">
    <location>
        <begin position="254"/>
        <end position="276"/>
    </location>
</feature>